<dbReference type="EnsemblPlants" id="evm.model.04.400">
    <property type="protein sequence ID" value="cds.evm.model.04.400"/>
    <property type="gene ID" value="evm.TU.04.400"/>
</dbReference>
<protein>
    <submittedName>
        <fullName evidence="1">Uncharacterized protein</fullName>
    </submittedName>
</protein>
<dbReference type="Gramene" id="evm.model.04.400">
    <property type="protein sequence ID" value="cds.evm.model.04.400"/>
    <property type="gene ID" value="evm.TU.04.400"/>
</dbReference>
<dbReference type="Proteomes" id="UP000596661">
    <property type="component" value="Chromosome 4"/>
</dbReference>
<accession>A0A803PHB1</accession>
<organism evidence="1 2">
    <name type="scientific">Cannabis sativa</name>
    <name type="common">Hemp</name>
    <name type="synonym">Marijuana</name>
    <dbReference type="NCBI Taxonomy" id="3483"/>
    <lineage>
        <taxon>Eukaryota</taxon>
        <taxon>Viridiplantae</taxon>
        <taxon>Streptophyta</taxon>
        <taxon>Embryophyta</taxon>
        <taxon>Tracheophyta</taxon>
        <taxon>Spermatophyta</taxon>
        <taxon>Magnoliopsida</taxon>
        <taxon>eudicotyledons</taxon>
        <taxon>Gunneridae</taxon>
        <taxon>Pentapetalae</taxon>
        <taxon>rosids</taxon>
        <taxon>fabids</taxon>
        <taxon>Rosales</taxon>
        <taxon>Cannabaceae</taxon>
        <taxon>Cannabis</taxon>
    </lineage>
</organism>
<dbReference type="PANTHER" id="PTHR47481:SF22">
    <property type="entry name" value="RETROTRANSPOSON GAG DOMAIN-CONTAINING PROTEIN"/>
    <property type="match status" value="1"/>
</dbReference>
<dbReference type="EMBL" id="UZAU01000358">
    <property type="status" value="NOT_ANNOTATED_CDS"/>
    <property type="molecule type" value="Genomic_DNA"/>
</dbReference>
<reference evidence="1" key="2">
    <citation type="submission" date="2021-03" db="UniProtKB">
        <authorList>
            <consortium name="EnsemblPlants"/>
        </authorList>
    </citation>
    <scope>IDENTIFICATION</scope>
</reference>
<sequence>MVLQRSAPDPWLRSSMSEGLLASVANYTPPSLFGSLSISEYVDKAQSISDALNVVGSPVSDQDIVLQLLNGLGPDYALTVVGSLVSDQDIVLQLLNGLGPEFDSVVSNITSSRSDEVQALLLSHVNHLEHHHTMTNLSVKMLANLAFSTGRTRGVRSFANHCSGPAKSS</sequence>
<reference evidence="1" key="1">
    <citation type="submission" date="2018-11" db="EMBL/GenBank/DDBJ databases">
        <authorList>
            <person name="Grassa J C."/>
        </authorList>
    </citation>
    <scope>NUCLEOTIDE SEQUENCE [LARGE SCALE GENOMIC DNA]</scope>
</reference>
<dbReference type="AlphaFoldDB" id="A0A803PHB1"/>
<name>A0A803PHB1_CANSA</name>
<evidence type="ECO:0000313" key="1">
    <source>
        <dbReference type="EnsemblPlants" id="cds.evm.model.04.400"/>
    </source>
</evidence>
<dbReference type="PANTHER" id="PTHR47481">
    <property type="match status" value="1"/>
</dbReference>
<evidence type="ECO:0000313" key="2">
    <source>
        <dbReference type="Proteomes" id="UP000596661"/>
    </source>
</evidence>
<proteinExistence type="predicted"/>
<keyword evidence="2" id="KW-1185">Reference proteome</keyword>